<gene>
    <name evidence="2" type="ORF">MYP_368</name>
</gene>
<reference evidence="2 3" key="1">
    <citation type="submission" date="2014-09" db="EMBL/GenBank/DDBJ databases">
        <title>Sporocytophaga myxococcoides PG-01 genome sequencing.</title>
        <authorList>
            <person name="Liu L."/>
            <person name="Gao P.J."/>
            <person name="Chen G.J."/>
            <person name="Wang L.S."/>
        </authorList>
    </citation>
    <scope>NUCLEOTIDE SEQUENCE [LARGE SCALE GENOMIC DNA]</scope>
    <source>
        <strain evidence="2 3">PG-01</strain>
    </source>
</reference>
<evidence type="ECO:0000313" key="3">
    <source>
        <dbReference type="Proteomes" id="UP000030185"/>
    </source>
</evidence>
<sequence length="115" mass="12679">MSNLKHSLPGVSFAICIMVIGLYGIYQATDFTQNKNSTETIKFVSNYEHHENEDKGSIAPEHIAPIDTLPFAIPLQHPKKESNVHVIAKVLKMISDGIDKNYPSHSDSSGTDSVK</sequence>
<evidence type="ECO:0000256" key="1">
    <source>
        <dbReference type="SAM" id="Phobius"/>
    </source>
</evidence>
<keyword evidence="1" id="KW-0472">Membrane</keyword>
<name>A0A098L974_9BACT</name>
<keyword evidence="3" id="KW-1185">Reference proteome</keyword>
<evidence type="ECO:0000313" key="2">
    <source>
        <dbReference type="EMBL" id="GAL83142.1"/>
    </source>
</evidence>
<comment type="caution">
    <text evidence="2">The sequence shown here is derived from an EMBL/GenBank/DDBJ whole genome shotgun (WGS) entry which is preliminary data.</text>
</comment>
<dbReference type="Proteomes" id="UP000030185">
    <property type="component" value="Unassembled WGS sequence"/>
</dbReference>
<dbReference type="RefSeq" id="WP_045457599.1">
    <property type="nucleotide sequence ID" value="NZ_BBLT01000001.1"/>
</dbReference>
<dbReference type="OrthoDB" id="9868431at2"/>
<proteinExistence type="predicted"/>
<keyword evidence="1" id="KW-1133">Transmembrane helix</keyword>
<dbReference type="EMBL" id="BBLT01000001">
    <property type="protein sequence ID" value="GAL83142.1"/>
    <property type="molecule type" value="Genomic_DNA"/>
</dbReference>
<protein>
    <submittedName>
        <fullName evidence="2">Uncharacterized protein</fullName>
    </submittedName>
</protein>
<dbReference type="STRING" id="153721.MYP_368"/>
<accession>A0A098L974</accession>
<feature type="transmembrane region" description="Helical" evidence="1">
    <location>
        <begin position="6"/>
        <end position="26"/>
    </location>
</feature>
<keyword evidence="1" id="KW-0812">Transmembrane</keyword>
<dbReference type="AlphaFoldDB" id="A0A098L974"/>
<organism evidence="2 3">
    <name type="scientific">Sporocytophaga myxococcoides</name>
    <dbReference type="NCBI Taxonomy" id="153721"/>
    <lineage>
        <taxon>Bacteria</taxon>
        <taxon>Pseudomonadati</taxon>
        <taxon>Bacteroidota</taxon>
        <taxon>Cytophagia</taxon>
        <taxon>Cytophagales</taxon>
        <taxon>Cytophagaceae</taxon>
        <taxon>Sporocytophaga</taxon>
    </lineage>
</organism>